<dbReference type="OrthoDB" id="64147at2759"/>
<organism evidence="1">
    <name type="scientific">Aphanomyces invadans</name>
    <dbReference type="NCBI Taxonomy" id="157072"/>
    <lineage>
        <taxon>Eukaryota</taxon>
        <taxon>Sar</taxon>
        <taxon>Stramenopiles</taxon>
        <taxon>Oomycota</taxon>
        <taxon>Saprolegniomycetes</taxon>
        <taxon>Saprolegniales</taxon>
        <taxon>Verrucalvaceae</taxon>
        <taxon>Aphanomyces</taxon>
    </lineage>
</organism>
<dbReference type="InterPro" id="IPR052050">
    <property type="entry name" value="SecEffector_AnkRepeat"/>
</dbReference>
<proteinExistence type="predicted"/>
<gene>
    <name evidence="1" type="ORF">H310_02747</name>
</gene>
<dbReference type="RefSeq" id="XP_008864591.1">
    <property type="nucleotide sequence ID" value="XM_008866369.1"/>
</dbReference>
<dbReference type="EMBL" id="KI913955">
    <property type="protein sequence ID" value="ETW06516.1"/>
    <property type="molecule type" value="Genomic_DNA"/>
</dbReference>
<reference evidence="1" key="1">
    <citation type="submission" date="2013-12" db="EMBL/GenBank/DDBJ databases">
        <title>The Genome Sequence of Aphanomyces invadans NJM9701.</title>
        <authorList>
            <consortium name="The Broad Institute Genomics Platform"/>
            <person name="Russ C."/>
            <person name="Tyler B."/>
            <person name="van West P."/>
            <person name="Dieguez-Uribeondo J."/>
            <person name="Young S.K."/>
            <person name="Zeng Q."/>
            <person name="Gargeya S."/>
            <person name="Fitzgerald M."/>
            <person name="Abouelleil A."/>
            <person name="Alvarado L."/>
            <person name="Chapman S.B."/>
            <person name="Gainer-Dewar J."/>
            <person name="Goldberg J."/>
            <person name="Griggs A."/>
            <person name="Gujja S."/>
            <person name="Hansen M."/>
            <person name="Howarth C."/>
            <person name="Imamovic A."/>
            <person name="Ireland A."/>
            <person name="Larimer J."/>
            <person name="McCowan C."/>
            <person name="Murphy C."/>
            <person name="Pearson M."/>
            <person name="Poon T.W."/>
            <person name="Priest M."/>
            <person name="Roberts A."/>
            <person name="Saif S."/>
            <person name="Shea T."/>
            <person name="Sykes S."/>
            <person name="Wortman J."/>
            <person name="Nusbaum C."/>
            <person name="Birren B."/>
        </authorList>
    </citation>
    <scope>NUCLEOTIDE SEQUENCE [LARGE SCALE GENOMIC DNA]</scope>
    <source>
        <strain evidence="1">NJM9701</strain>
    </source>
</reference>
<dbReference type="VEuPathDB" id="FungiDB:H310_02747"/>
<dbReference type="PANTHER" id="PTHR46586:SF3">
    <property type="entry name" value="ANKYRIN REPEAT-CONTAINING PROTEIN"/>
    <property type="match status" value="1"/>
</dbReference>
<dbReference type="SUPFAM" id="SSF48403">
    <property type="entry name" value="Ankyrin repeat"/>
    <property type="match status" value="1"/>
</dbReference>
<dbReference type="AlphaFoldDB" id="A0A024UJA3"/>
<sequence>MTKKRRQSDPSSGDGVLRSIEMLRVVFSYQGGIYYDFMTLHESMTPFRRVRRGEALAQPMEDRHPDDHALLHSILRAWFQSHQSCSHTLFKMLGCMHYMRSLVAFYAVCDGNLPLVAQLHDVLGIGSFEGPLLDLAARHGHLHVLKFLHEHRHQGCSSTAMDAAAKYGHREIVTFLHFHRTEGCTTDAMDDAAAGGFDDIVLFLHVFRTEGCTSAAMDRAATAGHFDTVMTLHNTQAVCSSDAVDGAALGGHLRIVILLLLVRQERATPRALMYAARRGDLPMVKFIYSHLRDGLSFADMKQIIDRTRDTQVLSFLGGISLLPFSDDDED</sequence>
<dbReference type="InterPro" id="IPR002110">
    <property type="entry name" value="Ankyrin_rpt"/>
</dbReference>
<evidence type="ECO:0000313" key="1">
    <source>
        <dbReference type="EMBL" id="ETW06516.1"/>
    </source>
</evidence>
<dbReference type="PANTHER" id="PTHR46586">
    <property type="entry name" value="ANKYRIN REPEAT-CONTAINING PROTEIN"/>
    <property type="match status" value="1"/>
</dbReference>
<name>A0A024UJA3_9STRA</name>
<dbReference type="GeneID" id="20079797"/>
<protein>
    <submittedName>
        <fullName evidence="1">Uncharacterized protein</fullName>
    </submittedName>
</protein>
<dbReference type="Pfam" id="PF12796">
    <property type="entry name" value="Ank_2"/>
    <property type="match status" value="1"/>
</dbReference>
<dbReference type="Gene3D" id="1.25.40.20">
    <property type="entry name" value="Ankyrin repeat-containing domain"/>
    <property type="match status" value="1"/>
</dbReference>
<accession>A0A024UJA3</accession>
<dbReference type="InterPro" id="IPR036770">
    <property type="entry name" value="Ankyrin_rpt-contain_sf"/>
</dbReference>